<feature type="domain" description="CBS" evidence="10">
    <location>
        <begin position="139"/>
        <end position="202"/>
    </location>
</feature>
<comment type="function">
    <text evidence="9">Acts as a magnesium transporter.</text>
</comment>
<comment type="caution">
    <text evidence="11">The sequence shown here is derived from an EMBL/GenBank/DDBJ whole genome shotgun (WGS) entry which is preliminary data.</text>
</comment>
<dbReference type="RefSeq" id="WP_021859700.1">
    <property type="nucleotide sequence ID" value="NZ_JACOOY010000009.1"/>
</dbReference>
<dbReference type="Gene3D" id="1.25.60.10">
    <property type="entry name" value="MgtE N-terminal domain-like"/>
    <property type="match status" value="1"/>
</dbReference>
<feature type="transmembrane region" description="Helical" evidence="9">
    <location>
        <begin position="285"/>
        <end position="305"/>
    </location>
</feature>
<dbReference type="Gene3D" id="1.10.357.20">
    <property type="entry name" value="SLC41 divalent cation transporters, integral membrane domain"/>
    <property type="match status" value="1"/>
</dbReference>
<keyword evidence="4 9" id="KW-0812">Transmembrane</keyword>
<dbReference type="InterPro" id="IPR006669">
    <property type="entry name" value="MgtE_transporter"/>
</dbReference>
<keyword evidence="12" id="KW-1185">Reference proteome</keyword>
<keyword evidence="6 9" id="KW-1133">Transmembrane helix</keyword>
<feature type="transmembrane region" description="Helical" evidence="9">
    <location>
        <begin position="390"/>
        <end position="421"/>
    </location>
</feature>
<dbReference type="PANTHER" id="PTHR43773:SF1">
    <property type="entry name" value="MAGNESIUM TRANSPORTER MGTE"/>
    <property type="match status" value="1"/>
</dbReference>
<dbReference type="SMART" id="SM00924">
    <property type="entry name" value="MgtE_N"/>
    <property type="match status" value="1"/>
</dbReference>
<dbReference type="InterPro" id="IPR036739">
    <property type="entry name" value="SLC41_membr_dom_sf"/>
</dbReference>
<keyword evidence="9" id="KW-0479">Metal-binding</keyword>
<evidence type="ECO:0000313" key="12">
    <source>
        <dbReference type="Proteomes" id="UP000647235"/>
    </source>
</evidence>
<evidence type="ECO:0000256" key="1">
    <source>
        <dbReference type="ARBA" id="ARBA00004141"/>
    </source>
</evidence>
<dbReference type="PROSITE" id="PS51371">
    <property type="entry name" value="CBS"/>
    <property type="match status" value="2"/>
</dbReference>
<comment type="subunit">
    <text evidence="9">Homodimer.</text>
</comment>
<feature type="transmembrane region" description="Helical" evidence="9">
    <location>
        <begin position="442"/>
        <end position="463"/>
    </location>
</feature>
<dbReference type="SUPFAM" id="SSF161093">
    <property type="entry name" value="MgtE membrane domain-like"/>
    <property type="match status" value="1"/>
</dbReference>
<organism evidence="11 12">
    <name type="scientific">Dorea hominis</name>
    <dbReference type="NCBI Taxonomy" id="2763040"/>
    <lineage>
        <taxon>Bacteria</taxon>
        <taxon>Bacillati</taxon>
        <taxon>Bacillota</taxon>
        <taxon>Clostridia</taxon>
        <taxon>Lachnospirales</taxon>
        <taxon>Lachnospiraceae</taxon>
        <taxon>Dorea</taxon>
    </lineage>
</organism>
<evidence type="ECO:0000256" key="7">
    <source>
        <dbReference type="ARBA" id="ARBA00023136"/>
    </source>
</evidence>
<dbReference type="PANTHER" id="PTHR43773">
    <property type="entry name" value="MAGNESIUM TRANSPORTER MGTE"/>
    <property type="match status" value="1"/>
</dbReference>
<sequence length="464" mass="51596">MENKTQNYTPEILKIIRSNTSPGIMRNKLEDYHENDLAEVFPELTVKERVKLCRILDLDMLSDIFEHTDEKEAAEYLNEIDVKKAALILSAMETDAVVDVLQMVPKDKKNLFIELMDDDARKDIAVIASFDEEEIGSKMTTNCIMIRENLTVKQAMSSLIDQAAKNDNISTIFMVTDKQTFYGAMDLKDLIIARQDQPLEDLIVTSYPYVYGNELIDDCIEKLKDYSEDSIPILDNENKLLGVITSQSMVDLVDDEMGEDYAKFAGLTAEEDLKEPLRESIKKRLPWLLVLLGLGMVVSSVVGLFETVVSQLTLIMCFQSLILDMAGNVGTQSLAVTIRVLMDESLTGKQKFELVLKEMKIAFSNGFILGVLSFVLIGLYIALFKGKSFLFAYAVSGCIGASLLLAMVISGAVGTCIPLFFKKIHVDPAVASGPLITTVNDLVAVVSYYGLSWILLINLMHLAG</sequence>
<dbReference type="Pfam" id="PF03448">
    <property type="entry name" value="MgtE_N"/>
    <property type="match status" value="1"/>
</dbReference>
<dbReference type="NCBIfam" id="TIGR00400">
    <property type="entry name" value="mgtE"/>
    <property type="match status" value="1"/>
</dbReference>
<dbReference type="Gene3D" id="3.10.580.10">
    <property type="entry name" value="CBS-domain"/>
    <property type="match status" value="1"/>
</dbReference>
<keyword evidence="5 9" id="KW-0460">Magnesium</keyword>
<evidence type="ECO:0000256" key="9">
    <source>
        <dbReference type="RuleBase" id="RU362011"/>
    </source>
</evidence>
<evidence type="ECO:0000259" key="10">
    <source>
        <dbReference type="PROSITE" id="PS51371"/>
    </source>
</evidence>
<comment type="similarity">
    <text evidence="2 9">Belongs to the SLC41A transporter family.</text>
</comment>
<dbReference type="SUPFAM" id="SSF54631">
    <property type="entry name" value="CBS-domain pair"/>
    <property type="match status" value="1"/>
</dbReference>
<dbReference type="InterPro" id="IPR006667">
    <property type="entry name" value="SLC41_membr_dom"/>
</dbReference>
<feature type="transmembrane region" description="Helical" evidence="9">
    <location>
        <begin position="362"/>
        <end position="384"/>
    </location>
</feature>
<dbReference type="EMBL" id="JACOOY010000009">
    <property type="protein sequence ID" value="MBC5665294.1"/>
    <property type="molecule type" value="Genomic_DNA"/>
</dbReference>
<evidence type="ECO:0000256" key="5">
    <source>
        <dbReference type="ARBA" id="ARBA00022842"/>
    </source>
</evidence>
<dbReference type="InterPro" id="IPR000644">
    <property type="entry name" value="CBS_dom"/>
</dbReference>
<evidence type="ECO:0000256" key="3">
    <source>
        <dbReference type="ARBA" id="ARBA00022448"/>
    </source>
</evidence>
<reference evidence="11 12" key="1">
    <citation type="submission" date="2020-08" db="EMBL/GenBank/DDBJ databases">
        <title>Genome public.</title>
        <authorList>
            <person name="Liu C."/>
            <person name="Sun Q."/>
        </authorList>
    </citation>
    <scope>NUCLEOTIDE SEQUENCE [LARGE SCALE GENOMIC DNA]</scope>
    <source>
        <strain evidence="11 12">NSJ-36</strain>
    </source>
</reference>
<gene>
    <name evidence="11" type="primary">mgtE</name>
    <name evidence="11" type="ORF">H8S07_08385</name>
</gene>
<proteinExistence type="inferred from homology"/>
<feature type="domain" description="CBS" evidence="10">
    <location>
        <begin position="203"/>
        <end position="259"/>
    </location>
</feature>
<name>A0ABR7EVF4_9FIRM</name>
<protein>
    <recommendedName>
        <fullName evidence="9">Magnesium transporter MgtE</fullName>
    </recommendedName>
</protein>
<evidence type="ECO:0000256" key="2">
    <source>
        <dbReference type="ARBA" id="ARBA00009749"/>
    </source>
</evidence>
<dbReference type="InterPro" id="IPR038076">
    <property type="entry name" value="MgtE_N_sf"/>
</dbReference>
<dbReference type="InterPro" id="IPR046342">
    <property type="entry name" value="CBS_dom_sf"/>
</dbReference>
<accession>A0ABR7EVF4</accession>
<keyword evidence="9" id="KW-1003">Cell membrane</keyword>
<evidence type="ECO:0000313" key="11">
    <source>
        <dbReference type="EMBL" id="MBC5665294.1"/>
    </source>
</evidence>
<dbReference type="SUPFAM" id="SSF158791">
    <property type="entry name" value="MgtE N-terminal domain-like"/>
    <property type="match status" value="1"/>
</dbReference>
<comment type="subcellular location">
    <subcellularLocation>
        <location evidence="9">Cell membrane</location>
        <topology evidence="9">Multi-pass membrane protein</topology>
    </subcellularLocation>
    <subcellularLocation>
        <location evidence="1">Membrane</location>
        <topology evidence="1">Multi-pass membrane protein</topology>
    </subcellularLocation>
</comment>
<evidence type="ECO:0000256" key="8">
    <source>
        <dbReference type="PROSITE-ProRule" id="PRU00703"/>
    </source>
</evidence>
<dbReference type="Pfam" id="PF01769">
    <property type="entry name" value="MgtE"/>
    <property type="match status" value="1"/>
</dbReference>
<keyword evidence="3 9" id="KW-0813">Transport</keyword>
<keyword evidence="7 9" id="KW-0472">Membrane</keyword>
<dbReference type="Pfam" id="PF00571">
    <property type="entry name" value="CBS"/>
    <property type="match status" value="1"/>
</dbReference>
<keyword evidence="8" id="KW-0129">CBS domain</keyword>
<evidence type="ECO:0000256" key="4">
    <source>
        <dbReference type="ARBA" id="ARBA00022692"/>
    </source>
</evidence>
<evidence type="ECO:0000256" key="6">
    <source>
        <dbReference type="ARBA" id="ARBA00022989"/>
    </source>
</evidence>
<dbReference type="Proteomes" id="UP000647235">
    <property type="component" value="Unassembled WGS sequence"/>
</dbReference>
<feature type="transmembrane region" description="Helical" evidence="9">
    <location>
        <begin position="325"/>
        <end position="342"/>
    </location>
</feature>
<dbReference type="InterPro" id="IPR006668">
    <property type="entry name" value="Mg_transptr_MgtE_intracell_dom"/>
</dbReference>